<accession>A0A4R3PWB8</accession>
<dbReference type="EMBL" id="SMBH01000015">
    <property type="protein sequence ID" value="TCU12711.1"/>
    <property type="molecule type" value="Genomic_DNA"/>
</dbReference>
<name>A0A4R3PWB8_RHISU</name>
<dbReference type="AlphaFoldDB" id="A0A4R3PWB8"/>
<proteinExistence type="predicted"/>
<evidence type="ECO:0000313" key="2">
    <source>
        <dbReference type="Proteomes" id="UP000294576"/>
    </source>
</evidence>
<protein>
    <submittedName>
        <fullName evidence="1">Uncharacterized protein</fullName>
    </submittedName>
</protein>
<evidence type="ECO:0000313" key="1">
    <source>
        <dbReference type="EMBL" id="TCU12711.1"/>
    </source>
</evidence>
<organism evidence="1 2">
    <name type="scientific">Rhizobium sullae</name>
    <name type="common">Rhizobium hedysari</name>
    <dbReference type="NCBI Taxonomy" id="50338"/>
    <lineage>
        <taxon>Bacteria</taxon>
        <taxon>Pseudomonadati</taxon>
        <taxon>Pseudomonadota</taxon>
        <taxon>Alphaproteobacteria</taxon>
        <taxon>Hyphomicrobiales</taxon>
        <taxon>Rhizobiaceae</taxon>
        <taxon>Rhizobium/Agrobacterium group</taxon>
        <taxon>Rhizobium</taxon>
    </lineage>
</organism>
<sequence>MAEVALNYTIDFVVLCLKTGAVRKAFVKLVVSNAVGG</sequence>
<comment type="caution">
    <text evidence="1">The sequence shown here is derived from an EMBL/GenBank/DDBJ whole genome shotgun (WGS) entry which is preliminary data.</text>
</comment>
<reference evidence="1 2" key="1">
    <citation type="submission" date="2019-03" db="EMBL/GenBank/DDBJ databases">
        <title>Genomic Encyclopedia of Type Strains, Phase IV (KMG-V): Genome sequencing to study the core and pangenomes of soil and plant-associated prokaryotes.</title>
        <authorList>
            <person name="Whitman W."/>
        </authorList>
    </citation>
    <scope>NUCLEOTIDE SEQUENCE [LARGE SCALE GENOMIC DNA]</scope>
    <source>
        <strain evidence="1 2">Hc14</strain>
    </source>
</reference>
<gene>
    <name evidence="1" type="ORF">EV132_115147</name>
</gene>
<dbReference type="Proteomes" id="UP000294576">
    <property type="component" value="Unassembled WGS sequence"/>
</dbReference>